<dbReference type="EMBL" id="OX459969">
    <property type="protein sequence ID" value="CAI9172760.1"/>
    <property type="molecule type" value="Genomic_DNA"/>
</dbReference>
<protein>
    <submittedName>
        <fullName evidence="1">Uncharacterized protein</fullName>
    </submittedName>
</protein>
<reference evidence="1" key="1">
    <citation type="submission" date="2023-04" db="EMBL/GenBank/DDBJ databases">
        <authorList>
            <consortium name="ELIXIR-Norway"/>
        </authorList>
    </citation>
    <scope>NUCLEOTIDE SEQUENCE [LARGE SCALE GENOMIC DNA]</scope>
</reference>
<dbReference type="Proteomes" id="UP001176941">
    <property type="component" value="Chromosome 33"/>
</dbReference>
<name>A0ABN8ZH16_RANTA</name>
<evidence type="ECO:0000313" key="2">
    <source>
        <dbReference type="Proteomes" id="UP001176941"/>
    </source>
</evidence>
<evidence type="ECO:0000313" key="1">
    <source>
        <dbReference type="EMBL" id="CAI9172760.1"/>
    </source>
</evidence>
<gene>
    <name evidence="1" type="ORF">MRATA1EN1_LOCUS21722</name>
</gene>
<sequence length="106" mass="11368">MTGLLKPSSAVKSDRCEGLGFCQFSKPAPGPGYEVSQNLSFCVCKVEKILLVSWDGWVSLLVQSWRLGEGIPGYREGFRSPCAAAPGAPSGRRGCSFKIAAREKPC</sequence>
<organism evidence="1 2">
    <name type="scientific">Rangifer tarandus platyrhynchus</name>
    <name type="common">Svalbard reindeer</name>
    <dbReference type="NCBI Taxonomy" id="3082113"/>
    <lineage>
        <taxon>Eukaryota</taxon>
        <taxon>Metazoa</taxon>
        <taxon>Chordata</taxon>
        <taxon>Craniata</taxon>
        <taxon>Vertebrata</taxon>
        <taxon>Euteleostomi</taxon>
        <taxon>Mammalia</taxon>
        <taxon>Eutheria</taxon>
        <taxon>Laurasiatheria</taxon>
        <taxon>Artiodactyla</taxon>
        <taxon>Ruminantia</taxon>
        <taxon>Pecora</taxon>
        <taxon>Cervidae</taxon>
        <taxon>Odocoileinae</taxon>
        <taxon>Rangifer</taxon>
    </lineage>
</organism>
<proteinExistence type="predicted"/>
<keyword evidence="2" id="KW-1185">Reference proteome</keyword>
<accession>A0ABN8ZH16</accession>